<proteinExistence type="predicted"/>
<dbReference type="AlphaFoldDB" id="A0A7R9WZU0"/>
<feature type="region of interest" description="Disordered" evidence="4">
    <location>
        <begin position="84"/>
        <end position="103"/>
    </location>
</feature>
<dbReference type="SUPFAM" id="SSF53597">
    <property type="entry name" value="Dihydrofolate reductase-like"/>
    <property type="match status" value="1"/>
</dbReference>
<reference evidence="6" key="1">
    <citation type="submission" date="2021-01" db="EMBL/GenBank/DDBJ databases">
        <authorList>
            <person name="Corre E."/>
            <person name="Pelletier E."/>
            <person name="Niang G."/>
            <person name="Scheremetjew M."/>
            <person name="Finn R."/>
            <person name="Kale V."/>
            <person name="Holt S."/>
            <person name="Cochrane G."/>
            <person name="Meng A."/>
            <person name="Brown T."/>
            <person name="Cohen L."/>
        </authorList>
    </citation>
    <scope>NUCLEOTIDE SEQUENCE</scope>
    <source>
        <strain evidence="6">CCMP3328</strain>
    </source>
</reference>
<keyword evidence="2" id="KW-0521">NADP</keyword>
<dbReference type="Gene3D" id="3.40.430.10">
    <property type="entry name" value="Dihydrofolate Reductase, subunit A"/>
    <property type="match status" value="1"/>
</dbReference>
<evidence type="ECO:0000256" key="2">
    <source>
        <dbReference type="ARBA" id="ARBA00022857"/>
    </source>
</evidence>
<dbReference type="EMBL" id="HBEF01019874">
    <property type="protein sequence ID" value="CAD8340129.1"/>
    <property type="molecule type" value="Transcribed_RNA"/>
</dbReference>
<accession>A0A7R9WZU0</accession>
<dbReference type="InterPro" id="IPR024072">
    <property type="entry name" value="DHFR-like_dom_sf"/>
</dbReference>
<dbReference type="GO" id="GO:0009231">
    <property type="term" value="P:riboflavin biosynthetic process"/>
    <property type="evidence" value="ECO:0007669"/>
    <property type="project" value="InterPro"/>
</dbReference>
<feature type="domain" description="Bacterial bifunctional deaminase-reductase C-terminal" evidence="5">
    <location>
        <begin position="128"/>
        <end position="205"/>
    </location>
</feature>
<evidence type="ECO:0000313" key="6">
    <source>
        <dbReference type="EMBL" id="CAD8340129.1"/>
    </source>
</evidence>
<dbReference type="GO" id="GO:0008703">
    <property type="term" value="F:5-amino-6-(5-phosphoribosylamino)uracil reductase activity"/>
    <property type="evidence" value="ECO:0007669"/>
    <property type="project" value="InterPro"/>
</dbReference>
<dbReference type="InterPro" id="IPR050765">
    <property type="entry name" value="Riboflavin_Biosynth_HTPR"/>
</dbReference>
<protein>
    <recommendedName>
        <fullName evidence="5">Bacterial bifunctional deaminase-reductase C-terminal domain-containing protein</fullName>
    </recommendedName>
</protein>
<sequence>MPLRARMRSSSCLAAYFSFCIIIRTLHLSPWQSRSTSINVNAWPTVARFSPHKQRRSYSLSHVLPVVRPIPSTASLLRAAAIPNDEDHSDSDSDNDESDTNDADNRFVQGVTLKIAVDQNWAVADTSAEVSVRFTCSDSLDMVHRLRRDCQAVLVGRKTVEDDDCSLTVRRVTATEQPYRVILDSRQSLDMSRYHIFQDGHRTIVYHGCYSSSYSSSSPGAFNASDDRPTPSLSECQVTQVDGYPDVHLVGIPTSPKAAKAAAGSSSFVPTQSPFPSILPPETIIQHLADHFGITSVMVEGGPRTAISFLQSGLVDRTILVQAPFTFEHSQESGLSHKVFRDSGLECLGSIPSGVDTIECWSRPGLGWPNSDLSRWP</sequence>
<evidence type="ECO:0000256" key="1">
    <source>
        <dbReference type="ARBA" id="ARBA00005104"/>
    </source>
</evidence>
<dbReference type="PANTHER" id="PTHR38011:SF7">
    <property type="entry name" value="2,5-DIAMINO-6-RIBOSYLAMINO-4(3H)-PYRIMIDINONE 5'-PHOSPHATE REDUCTASE"/>
    <property type="match status" value="1"/>
</dbReference>
<evidence type="ECO:0000259" key="5">
    <source>
        <dbReference type="Pfam" id="PF01872"/>
    </source>
</evidence>
<feature type="domain" description="Bacterial bifunctional deaminase-reductase C-terminal" evidence="5">
    <location>
        <begin position="281"/>
        <end position="326"/>
    </location>
</feature>
<organism evidence="6">
    <name type="scientific">Craspedostauros australis</name>
    <dbReference type="NCBI Taxonomy" id="1486917"/>
    <lineage>
        <taxon>Eukaryota</taxon>
        <taxon>Sar</taxon>
        <taxon>Stramenopiles</taxon>
        <taxon>Ochrophyta</taxon>
        <taxon>Bacillariophyta</taxon>
        <taxon>Bacillariophyceae</taxon>
        <taxon>Bacillariophycidae</taxon>
        <taxon>Naviculales</taxon>
        <taxon>Naviculaceae</taxon>
        <taxon>Craspedostauros</taxon>
    </lineage>
</organism>
<evidence type="ECO:0000256" key="3">
    <source>
        <dbReference type="ARBA" id="ARBA00023002"/>
    </source>
</evidence>
<evidence type="ECO:0000256" key="4">
    <source>
        <dbReference type="SAM" id="MobiDB-lite"/>
    </source>
</evidence>
<gene>
    <name evidence="6" type="ORF">CAUS1442_LOCUS12262</name>
</gene>
<comment type="pathway">
    <text evidence="1">Cofactor biosynthesis; riboflavin biosynthesis.</text>
</comment>
<dbReference type="Pfam" id="PF01872">
    <property type="entry name" value="RibD_C"/>
    <property type="match status" value="2"/>
</dbReference>
<dbReference type="InterPro" id="IPR002734">
    <property type="entry name" value="RibDG_C"/>
</dbReference>
<feature type="compositionally biased region" description="Acidic residues" evidence="4">
    <location>
        <begin position="87"/>
        <end position="102"/>
    </location>
</feature>
<dbReference type="PANTHER" id="PTHR38011">
    <property type="entry name" value="DIHYDROFOLATE REDUCTASE FAMILY PROTEIN (AFU_ORTHOLOGUE AFUA_8G06820)"/>
    <property type="match status" value="1"/>
</dbReference>
<name>A0A7R9WZU0_9STRA</name>
<keyword evidence="3" id="KW-0560">Oxidoreductase</keyword>